<dbReference type="Gene3D" id="3.40.50.2300">
    <property type="match status" value="2"/>
</dbReference>
<evidence type="ECO:0000313" key="6">
    <source>
        <dbReference type="Proteomes" id="UP000319627"/>
    </source>
</evidence>
<comment type="caution">
    <text evidence="5">The sequence shown here is derived from an EMBL/GenBank/DDBJ whole genome shotgun (WGS) entry which is preliminary data.</text>
</comment>
<evidence type="ECO:0000256" key="2">
    <source>
        <dbReference type="ARBA" id="ARBA00007639"/>
    </source>
</evidence>
<evidence type="ECO:0000256" key="3">
    <source>
        <dbReference type="ARBA" id="ARBA00022729"/>
    </source>
</evidence>
<accession>A0A562I1K1</accession>
<sequence>MLAHLSSIMLRGMKIFEHISMPIILIILILLGLSSPVWAMSVTFIAPGHEHEAYWVGVSEVMNKAAQDLGIEFKTLFAERDILREIELVKSVTRLTKSQQPDYLIIAGEKAILPEQLKLAEAAQIPVFLIANIPNAQQRLQIGYPRERFKYWLGSLTPQAEAAGYMTGQALIKAGLQAGLQDASGRLSLLALSGTRSTGSSVQRNRGLASALKDFPQVDLKQVVHADWRQDKAYVQTTHLLQRYPDVRLIWCANDQIALGAMQALKDANLQPGKDVLLSAINTSVEAMQALVEGRLSALAGGHYLSGAWALVVLYDYHHGVDFAITEGLEMDRSMFALFSPEQAQRFIKAPLGYALDFRRYTKHLNPQLLHYRFDFRPILEDGQ</sequence>
<comment type="similarity">
    <text evidence="2">Belongs to the bacterial solute-binding protein 2 family.</text>
</comment>
<name>A0A562I1K1_9GAMM</name>
<evidence type="ECO:0000256" key="1">
    <source>
        <dbReference type="ARBA" id="ARBA00004196"/>
    </source>
</evidence>
<reference evidence="5 6" key="1">
    <citation type="submission" date="2019-07" db="EMBL/GenBank/DDBJ databases">
        <title>Genomic Encyclopedia of Type Strains, Phase I: the one thousand microbial genomes (KMG-I) project.</title>
        <authorList>
            <person name="Kyrpides N."/>
        </authorList>
    </citation>
    <scope>NUCLEOTIDE SEQUENCE [LARGE SCALE GENOMIC DNA]</scope>
    <source>
        <strain evidence="5 6">DSM 375</strain>
    </source>
</reference>
<gene>
    <name evidence="5" type="ORF">LX59_02203</name>
</gene>
<proteinExistence type="inferred from homology"/>
<keyword evidence="6" id="KW-1185">Reference proteome</keyword>
<dbReference type="InterPro" id="IPR025997">
    <property type="entry name" value="SBP_2_dom"/>
</dbReference>
<dbReference type="SUPFAM" id="SSF53822">
    <property type="entry name" value="Periplasmic binding protein-like I"/>
    <property type="match status" value="1"/>
</dbReference>
<evidence type="ECO:0000259" key="4">
    <source>
        <dbReference type="Pfam" id="PF13407"/>
    </source>
</evidence>
<dbReference type="InterPro" id="IPR028082">
    <property type="entry name" value="Peripla_BP_I"/>
</dbReference>
<organism evidence="5 6">
    <name type="scientific">Azomonas agilis</name>
    <dbReference type="NCBI Taxonomy" id="116849"/>
    <lineage>
        <taxon>Bacteria</taxon>
        <taxon>Pseudomonadati</taxon>
        <taxon>Pseudomonadota</taxon>
        <taxon>Gammaproteobacteria</taxon>
        <taxon>Pseudomonadales</taxon>
        <taxon>Pseudomonadaceae</taxon>
        <taxon>Azomonas</taxon>
    </lineage>
</organism>
<dbReference type="GO" id="GO:0055085">
    <property type="term" value="P:transmembrane transport"/>
    <property type="evidence" value="ECO:0007669"/>
    <property type="project" value="UniProtKB-ARBA"/>
</dbReference>
<dbReference type="OrthoDB" id="245475at2"/>
<dbReference type="CDD" id="cd06324">
    <property type="entry name" value="PBP1_ABC_sugar_binding-like"/>
    <property type="match status" value="1"/>
</dbReference>
<comment type="subcellular location">
    <subcellularLocation>
        <location evidence="1">Cell envelope</location>
    </subcellularLocation>
</comment>
<evidence type="ECO:0000313" key="5">
    <source>
        <dbReference type="EMBL" id="TWH64533.1"/>
    </source>
</evidence>
<keyword evidence="3" id="KW-0732">Signal</keyword>
<dbReference type="GO" id="GO:0030246">
    <property type="term" value="F:carbohydrate binding"/>
    <property type="evidence" value="ECO:0007669"/>
    <property type="project" value="UniProtKB-ARBA"/>
</dbReference>
<protein>
    <submittedName>
        <fullName evidence="5">Monosaccharide ABC transporter substrate-binding protein (CUT2 family)</fullName>
    </submittedName>
</protein>
<dbReference type="PANTHER" id="PTHR46847">
    <property type="entry name" value="D-ALLOSE-BINDING PERIPLASMIC PROTEIN-RELATED"/>
    <property type="match status" value="1"/>
</dbReference>
<dbReference type="AlphaFoldDB" id="A0A562I1K1"/>
<dbReference type="GO" id="GO:0030313">
    <property type="term" value="C:cell envelope"/>
    <property type="evidence" value="ECO:0007669"/>
    <property type="project" value="UniProtKB-SubCell"/>
</dbReference>
<dbReference type="EMBL" id="VLKG01000008">
    <property type="protein sequence ID" value="TWH64533.1"/>
    <property type="molecule type" value="Genomic_DNA"/>
</dbReference>
<dbReference type="Proteomes" id="UP000319627">
    <property type="component" value="Unassembled WGS sequence"/>
</dbReference>
<dbReference type="PANTHER" id="PTHR46847:SF2">
    <property type="entry name" value="ABC TRANSPORTER SUGAR-BINDING PROTEIN"/>
    <property type="match status" value="1"/>
</dbReference>
<dbReference type="Pfam" id="PF13407">
    <property type="entry name" value="Peripla_BP_4"/>
    <property type="match status" value="1"/>
</dbReference>
<feature type="domain" description="Periplasmic binding protein" evidence="4">
    <location>
        <begin position="43"/>
        <end position="316"/>
    </location>
</feature>